<proteinExistence type="evidence at transcript level"/>
<dbReference type="Pfam" id="PF10712">
    <property type="entry name" value="NAD-GH"/>
    <property type="match status" value="1"/>
</dbReference>
<dbReference type="InterPro" id="IPR019651">
    <property type="entry name" value="Glutamate_DH_NAD-spec"/>
</dbReference>
<reference evidence="1" key="1">
    <citation type="journal article" date="2014" name="PLoS Negl. Trop. Dis.">
        <title>Identification and characterization of seminal fluid proteins in the Asian tiger mosquito, Aedes albopictus.</title>
        <authorList>
            <person name="Boes K.E."/>
            <person name="Ribeiro J.M."/>
            <person name="Wong A."/>
            <person name="Harrington L.C."/>
            <person name="Wolfner M.F."/>
            <person name="Sirot L.K."/>
        </authorList>
    </citation>
    <scope>NUCLEOTIDE SEQUENCE</scope>
    <source>
        <tissue evidence="1">Reproductive organs</tissue>
    </source>
</reference>
<feature type="non-terminal residue" evidence="1">
    <location>
        <position position="1"/>
    </location>
</feature>
<dbReference type="EMBL" id="GAPW01002820">
    <property type="protein sequence ID" value="JAC10778.1"/>
    <property type="molecule type" value="mRNA"/>
</dbReference>
<dbReference type="AlphaFoldDB" id="A0A023EN13"/>
<evidence type="ECO:0000313" key="1">
    <source>
        <dbReference type="EMBL" id="JAC10778.1"/>
    </source>
</evidence>
<name>A0A023EN13_AEDAL</name>
<sequence length="307" mass="33030">SHHPRRTISDFNADLVAGRQSTLGLSRLHDAVFCTARLSLRMFLTLLLLVQLDEVIHHALIEIFTSQVSITVGSNDLEHTVVNGQQGHIEGTTSQIEHQNVLLTVLLVQTVGDGGSSWLVDDTHHVQTGDHSSILGSLTLSIVEVGRNGNDGVGDLLAQVGFGGFFHLAQHHGGNLLRGEHLIALAGRNLDMWLGVLLDHLEWKQLGVVLDSGVSELTTDQTLGVEDGVLRIGGQLILGGIADQTLAIGGESHVRGRDSVTLIVGDDFHAAVLVHSHARVGRSQIDSHHALIKIFTSQSRAQRESSK</sequence>
<protein>
    <submittedName>
        <fullName evidence="1">Putative translation:supp aedes004130-pa protein:supp aedes004130</fullName>
    </submittedName>
</protein>
<accession>A0A023EN13</accession>
<organism evidence="1">
    <name type="scientific">Aedes albopictus</name>
    <name type="common">Asian tiger mosquito</name>
    <name type="synonym">Stegomyia albopicta</name>
    <dbReference type="NCBI Taxonomy" id="7160"/>
    <lineage>
        <taxon>Eukaryota</taxon>
        <taxon>Metazoa</taxon>
        <taxon>Ecdysozoa</taxon>
        <taxon>Arthropoda</taxon>
        <taxon>Hexapoda</taxon>
        <taxon>Insecta</taxon>
        <taxon>Pterygota</taxon>
        <taxon>Neoptera</taxon>
        <taxon>Endopterygota</taxon>
        <taxon>Diptera</taxon>
        <taxon>Nematocera</taxon>
        <taxon>Culicoidea</taxon>
        <taxon>Culicidae</taxon>
        <taxon>Culicinae</taxon>
        <taxon>Aedini</taxon>
        <taxon>Aedes</taxon>
        <taxon>Stegomyia</taxon>
    </lineage>
</organism>